<keyword evidence="2" id="KW-1185">Reference proteome</keyword>
<proteinExistence type="predicted"/>
<evidence type="ECO:0000313" key="2">
    <source>
        <dbReference type="Proteomes" id="UP000185473"/>
    </source>
</evidence>
<accession>A0A1L6RE90</accession>
<protein>
    <submittedName>
        <fullName evidence="1">Uncharacterized protein</fullName>
    </submittedName>
</protein>
<sequence>MATVLALAGTGAPATIILADSTENNTSILTDDEIKNGLSDVGKEKYAESLNGTQIQTRGVKQKAVVYALKYGGKYLSDIVEILSKENAKILKEHSYEIAGKLEKLDKYGEGQLASFIMKLGVKSTAVRTIAWAVMFVAF</sequence>
<gene>
    <name evidence="1" type="ORF">FOL01_1992</name>
</gene>
<dbReference type="KEGG" id="wjo:FOL01_1992"/>
<dbReference type="AlphaFoldDB" id="A0A1L6RE90"/>
<dbReference type="EMBL" id="CP014332">
    <property type="protein sequence ID" value="APS42851.1"/>
    <property type="molecule type" value="Genomic_DNA"/>
</dbReference>
<evidence type="ECO:0000313" key="1">
    <source>
        <dbReference type="EMBL" id="APS42851.1"/>
    </source>
</evidence>
<name>A0A1L6RE90_9LACO</name>
<organism evidence="1 2">
    <name type="scientific">Weissella jogaejeotgali</name>
    <dbReference type="NCBI Taxonomy" id="1631871"/>
    <lineage>
        <taxon>Bacteria</taxon>
        <taxon>Bacillati</taxon>
        <taxon>Bacillota</taxon>
        <taxon>Bacilli</taxon>
        <taxon>Lactobacillales</taxon>
        <taxon>Lactobacillaceae</taxon>
        <taxon>Weissella</taxon>
    </lineage>
</organism>
<reference evidence="1 2" key="1">
    <citation type="submission" date="2016-02" db="EMBL/GenBank/DDBJ databases">
        <title>Complete Genome Sequence of Weissella jogaejeotgali FOL01.</title>
        <authorList>
            <person name="Lee J.-H."/>
            <person name="Ku H.-J."/>
        </authorList>
    </citation>
    <scope>NUCLEOTIDE SEQUENCE [LARGE SCALE GENOMIC DNA]</scope>
    <source>
        <strain evidence="1 2">FOL01</strain>
    </source>
</reference>
<dbReference type="Proteomes" id="UP000185473">
    <property type="component" value="Chromosome"/>
</dbReference>